<organism evidence="1 2">
    <name type="scientific">Steinernema carpocapsae</name>
    <name type="common">Entomopathogenic nematode</name>
    <dbReference type="NCBI Taxonomy" id="34508"/>
    <lineage>
        <taxon>Eukaryota</taxon>
        <taxon>Metazoa</taxon>
        <taxon>Ecdysozoa</taxon>
        <taxon>Nematoda</taxon>
        <taxon>Chromadorea</taxon>
        <taxon>Rhabditida</taxon>
        <taxon>Tylenchina</taxon>
        <taxon>Panagrolaimomorpha</taxon>
        <taxon>Strongyloidoidea</taxon>
        <taxon>Steinernematidae</taxon>
        <taxon>Steinernema</taxon>
    </lineage>
</organism>
<comment type="caution">
    <text evidence="1">The sequence shown here is derived from an EMBL/GenBank/DDBJ whole genome shotgun (WGS) entry which is preliminary data.</text>
</comment>
<protein>
    <submittedName>
        <fullName evidence="1">Uncharacterized protein</fullName>
    </submittedName>
</protein>
<name>A0A4U5ML57_STECR</name>
<keyword evidence="2" id="KW-1185">Reference proteome</keyword>
<dbReference type="AlphaFoldDB" id="A0A4U5ML57"/>
<reference evidence="1 2" key="2">
    <citation type="journal article" date="2019" name="G3 (Bethesda)">
        <title>Hybrid Assembly of the Genome of the Entomopathogenic Nematode Steinernema carpocapsae Identifies the X-Chromosome.</title>
        <authorList>
            <person name="Serra L."/>
            <person name="Macchietto M."/>
            <person name="Macias-Munoz A."/>
            <person name="McGill C.J."/>
            <person name="Rodriguez I.M."/>
            <person name="Rodriguez B."/>
            <person name="Murad R."/>
            <person name="Mortazavi A."/>
        </authorList>
    </citation>
    <scope>NUCLEOTIDE SEQUENCE [LARGE SCALE GENOMIC DNA]</scope>
    <source>
        <strain evidence="1 2">ALL</strain>
    </source>
</reference>
<accession>A0A4U5ML57</accession>
<gene>
    <name evidence="1" type="ORF">L596_022235</name>
</gene>
<dbReference type="Proteomes" id="UP000298663">
    <property type="component" value="Unassembled WGS sequence"/>
</dbReference>
<evidence type="ECO:0000313" key="1">
    <source>
        <dbReference type="EMBL" id="TKR70180.1"/>
    </source>
</evidence>
<evidence type="ECO:0000313" key="2">
    <source>
        <dbReference type="Proteomes" id="UP000298663"/>
    </source>
</evidence>
<dbReference type="EMBL" id="AZBU02000007">
    <property type="protein sequence ID" value="TKR70180.1"/>
    <property type="molecule type" value="Genomic_DNA"/>
</dbReference>
<reference evidence="1 2" key="1">
    <citation type="journal article" date="2015" name="Genome Biol.">
        <title>Comparative genomics of Steinernema reveals deeply conserved gene regulatory networks.</title>
        <authorList>
            <person name="Dillman A.R."/>
            <person name="Macchietto M."/>
            <person name="Porter C.F."/>
            <person name="Rogers A."/>
            <person name="Williams B."/>
            <person name="Antoshechkin I."/>
            <person name="Lee M.M."/>
            <person name="Goodwin Z."/>
            <person name="Lu X."/>
            <person name="Lewis E.E."/>
            <person name="Goodrich-Blair H."/>
            <person name="Stock S.P."/>
            <person name="Adams B.J."/>
            <person name="Sternberg P.W."/>
            <person name="Mortazavi A."/>
        </authorList>
    </citation>
    <scope>NUCLEOTIDE SEQUENCE [LARGE SCALE GENOMIC DNA]</scope>
    <source>
        <strain evidence="1 2">ALL</strain>
    </source>
</reference>
<proteinExistence type="predicted"/>
<sequence>MEELANVIIDELHAFVLRRSSKMRCQDLFGQTTRRKPLSISKISAVPTHENSPNIAINLHSLRKHCEKRSSSQPLLTINDLSNLCVLLSTKRYLCGTTFVYIPWQTLRTSL</sequence>